<evidence type="ECO:0000256" key="7">
    <source>
        <dbReference type="ARBA" id="ARBA00023010"/>
    </source>
</evidence>
<evidence type="ECO:0000256" key="6">
    <source>
        <dbReference type="ARBA" id="ARBA00022989"/>
    </source>
</evidence>
<organism evidence="11 12">
    <name type="scientific">Bosea eneae</name>
    <dbReference type="NCBI Taxonomy" id="151454"/>
    <lineage>
        <taxon>Bacteria</taxon>
        <taxon>Pseudomonadati</taxon>
        <taxon>Pseudomonadota</taxon>
        <taxon>Alphaproteobacteria</taxon>
        <taxon>Hyphomicrobiales</taxon>
        <taxon>Boseaceae</taxon>
        <taxon>Bosea</taxon>
    </lineage>
</organism>
<evidence type="ECO:0000256" key="10">
    <source>
        <dbReference type="SAM" id="MobiDB-lite"/>
    </source>
</evidence>
<sequence>MFDIAWSEMLLIGGVALIVIGPKDLPGALRTAGQAIGKIRRMASEFQGQFNDAMREAELTDLKKQVDDIGNSIQASTNFDPIEPMKDFGAADASKPAAADDKVIRDAEATLAALPAPELPAPVSIEPAPVAEPDADTKPKRRRKTVATEEPVVAAEAVPAEEPPAKPVRKRKAKAAEVEGGETA</sequence>
<evidence type="ECO:0000256" key="9">
    <source>
        <dbReference type="HAMAP-Rule" id="MF_00237"/>
    </source>
</evidence>
<dbReference type="InterPro" id="IPR003369">
    <property type="entry name" value="TatA/B/E"/>
</dbReference>
<keyword evidence="4 9" id="KW-0812">Transmembrane</keyword>
<evidence type="ECO:0000313" key="12">
    <source>
        <dbReference type="Proteomes" id="UP001596053"/>
    </source>
</evidence>
<keyword evidence="8 9" id="KW-0472">Membrane</keyword>
<accession>A0ABW0IUB3</accession>
<evidence type="ECO:0000256" key="4">
    <source>
        <dbReference type="ARBA" id="ARBA00022692"/>
    </source>
</evidence>
<dbReference type="PANTHER" id="PTHR33162">
    <property type="entry name" value="SEC-INDEPENDENT PROTEIN TRANSLOCASE PROTEIN TATA, CHLOROPLASTIC"/>
    <property type="match status" value="1"/>
</dbReference>
<protein>
    <recommendedName>
        <fullName evidence="9">Sec-independent protein translocase protein TatB</fullName>
    </recommendedName>
</protein>
<dbReference type="PANTHER" id="PTHR33162:SF1">
    <property type="entry name" value="SEC-INDEPENDENT PROTEIN TRANSLOCASE PROTEIN TATA, CHLOROPLASTIC"/>
    <property type="match status" value="1"/>
</dbReference>
<evidence type="ECO:0000256" key="1">
    <source>
        <dbReference type="ARBA" id="ARBA00004167"/>
    </source>
</evidence>
<dbReference type="Pfam" id="PF02416">
    <property type="entry name" value="TatA_B_E"/>
    <property type="match status" value="1"/>
</dbReference>
<reference evidence="12" key="1">
    <citation type="journal article" date="2019" name="Int. J. Syst. Evol. Microbiol.">
        <title>The Global Catalogue of Microorganisms (GCM) 10K type strain sequencing project: providing services to taxonomists for standard genome sequencing and annotation.</title>
        <authorList>
            <consortium name="The Broad Institute Genomics Platform"/>
            <consortium name="The Broad Institute Genome Sequencing Center for Infectious Disease"/>
            <person name="Wu L."/>
            <person name="Ma J."/>
        </authorList>
    </citation>
    <scope>NUCLEOTIDE SEQUENCE [LARGE SCALE GENOMIC DNA]</scope>
    <source>
        <strain evidence="12">NCAIM B.01391</strain>
    </source>
</reference>
<comment type="caution">
    <text evidence="11">The sequence shown here is derived from an EMBL/GenBank/DDBJ whole genome shotgun (WGS) entry which is preliminary data.</text>
</comment>
<feature type="compositionally biased region" description="Low complexity" evidence="10">
    <location>
        <begin position="148"/>
        <end position="160"/>
    </location>
</feature>
<dbReference type="NCBIfam" id="TIGR01410">
    <property type="entry name" value="tatB"/>
    <property type="match status" value="1"/>
</dbReference>
<keyword evidence="7 9" id="KW-0811">Translocation</keyword>
<evidence type="ECO:0000256" key="8">
    <source>
        <dbReference type="ARBA" id="ARBA00023136"/>
    </source>
</evidence>
<feature type="region of interest" description="Disordered" evidence="10">
    <location>
        <begin position="120"/>
        <end position="184"/>
    </location>
</feature>
<comment type="function">
    <text evidence="9">Part of the twin-arginine translocation (Tat) system that transports large folded proteins containing a characteristic twin-arginine motif in their signal peptide across membranes. Together with TatC, TatB is part of a receptor directly interacting with Tat signal peptides. TatB may form an oligomeric binding site that transiently accommodates folded Tat precursor proteins before their translocation.</text>
</comment>
<keyword evidence="5 9" id="KW-0653">Protein transport</keyword>
<dbReference type="HAMAP" id="MF_00237">
    <property type="entry name" value="TatB"/>
    <property type="match status" value="1"/>
</dbReference>
<feature type="region of interest" description="Disordered" evidence="10">
    <location>
        <begin position="76"/>
        <end position="95"/>
    </location>
</feature>
<dbReference type="Gene3D" id="1.20.5.3310">
    <property type="match status" value="1"/>
</dbReference>
<keyword evidence="6 9" id="KW-1133">Transmembrane helix</keyword>
<dbReference type="PRINTS" id="PR01506">
    <property type="entry name" value="TATBPROTEIN"/>
</dbReference>
<keyword evidence="12" id="KW-1185">Reference proteome</keyword>
<keyword evidence="3 9" id="KW-1003">Cell membrane</keyword>
<dbReference type="RefSeq" id="WP_377797202.1">
    <property type="nucleotide sequence ID" value="NZ_JBHSLW010000009.1"/>
</dbReference>
<gene>
    <name evidence="9 11" type="primary">tatB</name>
    <name evidence="11" type="ORF">ACFPOB_07760</name>
</gene>
<comment type="similarity">
    <text evidence="9">Belongs to the TatB family.</text>
</comment>
<dbReference type="EMBL" id="JBHSLW010000009">
    <property type="protein sequence ID" value="MFC5419455.1"/>
    <property type="molecule type" value="Genomic_DNA"/>
</dbReference>
<proteinExistence type="inferred from homology"/>
<evidence type="ECO:0000256" key="5">
    <source>
        <dbReference type="ARBA" id="ARBA00022927"/>
    </source>
</evidence>
<dbReference type="InterPro" id="IPR018448">
    <property type="entry name" value="TatB"/>
</dbReference>
<dbReference type="Proteomes" id="UP001596053">
    <property type="component" value="Unassembled WGS sequence"/>
</dbReference>
<comment type="subcellular location">
    <subcellularLocation>
        <location evidence="9">Cell membrane</location>
        <topology evidence="9">Single-pass membrane protein</topology>
    </subcellularLocation>
    <subcellularLocation>
        <location evidence="1">Membrane</location>
        <topology evidence="1">Single-pass membrane protein</topology>
    </subcellularLocation>
</comment>
<comment type="subunit">
    <text evidence="9">The Tat system comprises two distinct complexes: a TatABC complex, containing multiple copies of TatA, TatB and TatC subunits, and a separate TatA complex, containing only TatA subunits. Substrates initially bind to the TatABC complex, which probably triggers association of the separate TatA complex to form the active translocon.</text>
</comment>
<evidence type="ECO:0000256" key="2">
    <source>
        <dbReference type="ARBA" id="ARBA00022448"/>
    </source>
</evidence>
<evidence type="ECO:0000313" key="11">
    <source>
        <dbReference type="EMBL" id="MFC5419455.1"/>
    </source>
</evidence>
<keyword evidence="2 9" id="KW-0813">Transport</keyword>
<evidence type="ECO:0000256" key="3">
    <source>
        <dbReference type="ARBA" id="ARBA00022475"/>
    </source>
</evidence>
<name>A0ABW0IUB3_9HYPH</name>